<evidence type="ECO:0000259" key="1">
    <source>
        <dbReference type="Pfam" id="PF03478"/>
    </source>
</evidence>
<dbReference type="PANTHER" id="PTHR44259:SF114">
    <property type="entry name" value="OS06G0707300 PROTEIN"/>
    <property type="match status" value="1"/>
</dbReference>
<name>A0AAV0IIG8_9ROSI</name>
<proteinExistence type="predicted"/>
<gene>
    <name evidence="2" type="ORF">LITE_LOCUS9154</name>
</gene>
<dbReference type="InterPro" id="IPR005174">
    <property type="entry name" value="KIB1-4_b-propeller"/>
</dbReference>
<dbReference type="PANTHER" id="PTHR44259">
    <property type="entry name" value="OS07G0183000 PROTEIN-RELATED"/>
    <property type="match status" value="1"/>
</dbReference>
<dbReference type="Proteomes" id="UP001154282">
    <property type="component" value="Unassembled WGS sequence"/>
</dbReference>
<feature type="domain" description="KIB1-4 beta-propeller" evidence="1">
    <location>
        <begin position="49"/>
        <end position="188"/>
    </location>
</feature>
<keyword evidence="3" id="KW-1185">Reference proteome</keyword>
<protein>
    <recommendedName>
        <fullName evidence="1">KIB1-4 beta-propeller domain-containing protein</fullName>
    </recommendedName>
</protein>
<dbReference type="InterPro" id="IPR050942">
    <property type="entry name" value="F-box_BR-signaling"/>
</dbReference>
<evidence type="ECO:0000313" key="2">
    <source>
        <dbReference type="EMBL" id="CAI0396489.1"/>
    </source>
</evidence>
<dbReference type="EMBL" id="CAMGYJ010000003">
    <property type="protein sequence ID" value="CAI0396489.1"/>
    <property type="molecule type" value="Genomic_DNA"/>
</dbReference>
<accession>A0AAV0IIG8</accession>
<comment type="caution">
    <text evidence="2">The sequence shown here is derived from an EMBL/GenBank/DDBJ whole genome shotgun (WGS) entry which is preliminary data.</text>
</comment>
<organism evidence="2 3">
    <name type="scientific">Linum tenue</name>
    <dbReference type="NCBI Taxonomy" id="586396"/>
    <lineage>
        <taxon>Eukaryota</taxon>
        <taxon>Viridiplantae</taxon>
        <taxon>Streptophyta</taxon>
        <taxon>Embryophyta</taxon>
        <taxon>Tracheophyta</taxon>
        <taxon>Spermatophyta</taxon>
        <taxon>Magnoliopsida</taxon>
        <taxon>eudicotyledons</taxon>
        <taxon>Gunneridae</taxon>
        <taxon>Pentapetalae</taxon>
        <taxon>rosids</taxon>
        <taxon>fabids</taxon>
        <taxon>Malpighiales</taxon>
        <taxon>Linaceae</taxon>
        <taxon>Linum</taxon>
    </lineage>
</organism>
<reference evidence="2" key="1">
    <citation type="submission" date="2022-08" db="EMBL/GenBank/DDBJ databases">
        <authorList>
            <person name="Gutierrez-Valencia J."/>
        </authorList>
    </citation>
    <scope>NUCLEOTIDE SEQUENCE</scope>
</reference>
<dbReference type="Pfam" id="PF03478">
    <property type="entry name" value="Beta-prop_KIB1-4"/>
    <property type="match status" value="1"/>
</dbReference>
<evidence type="ECO:0000313" key="3">
    <source>
        <dbReference type="Proteomes" id="UP001154282"/>
    </source>
</evidence>
<dbReference type="AlphaFoldDB" id="A0AAV0IIG8"/>
<sequence>MASSGGNLPKFPSLMLPYCRRNETDDDSSVVGIKECKGEFCRCFHDVVTNEFHHVDFPEAFGKTCRGGGFGWLAFTQETPSDRAGFEYVRQDVSFSDGKVYRVGESGSWMAHFYVNKIVMSTDPAHTDCVVMGLLESCVGGLALCRPGLDAEWTAVVGSTNCYTDAVFWRDQFYAVDCLGNVDVIAYNPGGTYWWSS</sequence>